<evidence type="ECO:0000256" key="1">
    <source>
        <dbReference type="SAM" id="Phobius"/>
    </source>
</evidence>
<keyword evidence="1" id="KW-1133">Transmembrane helix</keyword>
<dbReference type="EMBL" id="BPLR01019136">
    <property type="protein sequence ID" value="GIZ04794.1"/>
    <property type="molecule type" value="Genomic_DNA"/>
</dbReference>
<feature type="transmembrane region" description="Helical" evidence="1">
    <location>
        <begin position="171"/>
        <end position="189"/>
    </location>
</feature>
<sequence length="211" mass="23749">MNCGCPGTPKEKALQKHAIFKECNSSSISSKKFCASKDVSEILSKATSKQYNINNKIPKGNKYTEQNSCNLLLPEITDRKENVLSMLEAMLDISQKESYNVSNTYTEISSGKPSTLDVRSNNSTETFSTPIIHQNLASKELILKKSNPPKAEQCTNRAASSSVVKTSLKRIYFVKIQAWMTLMSYYAVLMNNLSWKKYKYLHKSAIVNLLK</sequence>
<gene>
    <name evidence="2" type="ORF">CEXT_630131</name>
</gene>
<name>A0AAV4YEW7_CAEEX</name>
<dbReference type="AlphaFoldDB" id="A0AAV4YEW7"/>
<protein>
    <submittedName>
        <fullName evidence="2">Uncharacterized protein</fullName>
    </submittedName>
</protein>
<evidence type="ECO:0000313" key="2">
    <source>
        <dbReference type="EMBL" id="GIZ04794.1"/>
    </source>
</evidence>
<dbReference type="Proteomes" id="UP001054945">
    <property type="component" value="Unassembled WGS sequence"/>
</dbReference>
<keyword evidence="3" id="KW-1185">Reference proteome</keyword>
<accession>A0AAV4YEW7</accession>
<proteinExistence type="predicted"/>
<comment type="caution">
    <text evidence="2">The sequence shown here is derived from an EMBL/GenBank/DDBJ whole genome shotgun (WGS) entry which is preliminary data.</text>
</comment>
<reference evidence="2 3" key="1">
    <citation type="submission" date="2021-06" db="EMBL/GenBank/DDBJ databases">
        <title>Caerostris extrusa draft genome.</title>
        <authorList>
            <person name="Kono N."/>
            <person name="Arakawa K."/>
        </authorList>
    </citation>
    <scope>NUCLEOTIDE SEQUENCE [LARGE SCALE GENOMIC DNA]</scope>
</reference>
<keyword evidence="1" id="KW-0812">Transmembrane</keyword>
<keyword evidence="1" id="KW-0472">Membrane</keyword>
<evidence type="ECO:0000313" key="3">
    <source>
        <dbReference type="Proteomes" id="UP001054945"/>
    </source>
</evidence>
<organism evidence="2 3">
    <name type="scientific">Caerostris extrusa</name>
    <name type="common">Bark spider</name>
    <name type="synonym">Caerostris bankana</name>
    <dbReference type="NCBI Taxonomy" id="172846"/>
    <lineage>
        <taxon>Eukaryota</taxon>
        <taxon>Metazoa</taxon>
        <taxon>Ecdysozoa</taxon>
        <taxon>Arthropoda</taxon>
        <taxon>Chelicerata</taxon>
        <taxon>Arachnida</taxon>
        <taxon>Araneae</taxon>
        <taxon>Araneomorphae</taxon>
        <taxon>Entelegynae</taxon>
        <taxon>Araneoidea</taxon>
        <taxon>Araneidae</taxon>
        <taxon>Caerostris</taxon>
    </lineage>
</organism>